<evidence type="ECO:0000313" key="1">
    <source>
        <dbReference type="EMBL" id="MBE9661813.1"/>
    </source>
</evidence>
<dbReference type="RefSeq" id="WP_194111023.1">
    <property type="nucleotide sequence ID" value="NZ_JADFFL010000003.1"/>
</dbReference>
<keyword evidence="2" id="KW-1185">Reference proteome</keyword>
<name>A0A929KWM9_9SPHI</name>
<organism evidence="1 2">
    <name type="scientific">Mucilaginibacter myungsuensis</name>
    <dbReference type="NCBI Taxonomy" id="649104"/>
    <lineage>
        <taxon>Bacteria</taxon>
        <taxon>Pseudomonadati</taxon>
        <taxon>Bacteroidota</taxon>
        <taxon>Sphingobacteriia</taxon>
        <taxon>Sphingobacteriales</taxon>
        <taxon>Sphingobacteriaceae</taxon>
        <taxon>Mucilaginibacter</taxon>
    </lineage>
</organism>
<reference evidence="1" key="1">
    <citation type="submission" date="2020-10" db="EMBL/GenBank/DDBJ databases">
        <title>Mucilaginibacter mali sp. nov., isolated from rhizosphere soil of apple orchard.</title>
        <authorList>
            <person name="Lee J.-S."/>
            <person name="Kim H.S."/>
            <person name="Kim J.-S."/>
        </authorList>
    </citation>
    <scope>NUCLEOTIDE SEQUENCE</scope>
    <source>
        <strain evidence="1">KCTC 22746</strain>
    </source>
</reference>
<dbReference type="AlphaFoldDB" id="A0A929KWM9"/>
<accession>A0A929KWM9</accession>
<sequence length="184" mass="21132">MEHLPSLIGTPPDVVMTHGPKKLYIDKYHWHMPKVGIVASYTPTAFDVEDHYGVFRGVDMIEAFGQASNGSCSAYIESIKQNCTFDHLKKTLTPLFISVGQVNFRGYLQQGETFISIGHILFYKFRQMTCEGRIYKVPQGLDLDEYFKEFTEQRLLSYDIDERFELVAELSEIVGKGVKKDKYI</sequence>
<protein>
    <submittedName>
        <fullName evidence="1">Uncharacterized protein</fullName>
    </submittedName>
</protein>
<proteinExistence type="predicted"/>
<gene>
    <name evidence="1" type="ORF">IRJ16_07945</name>
</gene>
<dbReference type="EMBL" id="JADFFL010000003">
    <property type="protein sequence ID" value="MBE9661813.1"/>
    <property type="molecule type" value="Genomic_DNA"/>
</dbReference>
<evidence type="ECO:0000313" key="2">
    <source>
        <dbReference type="Proteomes" id="UP000622475"/>
    </source>
</evidence>
<dbReference type="Proteomes" id="UP000622475">
    <property type="component" value="Unassembled WGS sequence"/>
</dbReference>
<comment type="caution">
    <text evidence="1">The sequence shown here is derived from an EMBL/GenBank/DDBJ whole genome shotgun (WGS) entry which is preliminary data.</text>
</comment>